<dbReference type="Proteomes" id="UP000639772">
    <property type="component" value="Unassembled WGS sequence"/>
</dbReference>
<accession>A0A835PIC8</accession>
<dbReference type="AlphaFoldDB" id="A0A835PIC8"/>
<dbReference type="PANTHER" id="PTHR31625">
    <property type="match status" value="1"/>
</dbReference>
<evidence type="ECO:0000313" key="3">
    <source>
        <dbReference type="EMBL" id="KAG0454401.1"/>
    </source>
</evidence>
<gene>
    <name evidence="3" type="ORF">HPP92_025705</name>
</gene>
<proteinExistence type="predicted"/>
<comment type="caution">
    <text evidence="3">The sequence shown here is derived from an EMBL/GenBank/DDBJ whole genome shotgun (WGS) entry which is preliminary data.</text>
</comment>
<dbReference type="Gene3D" id="3.30.559.10">
    <property type="entry name" value="Chloramphenicol acetyltransferase-like domain"/>
    <property type="match status" value="2"/>
</dbReference>
<dbReference type="GO" id="GO:0016747">
    <property type="term" value="F:acyltransferase activity, transferring groups other than amino-acyl groups"/>
    <property type="evidence" value="ECO:0007669"/>
    <property type="project" value="UniProtKB-ARBA"/>
</dbReference>
<reference evidence="3 4" key="1">
    <citation type="journal article" date="2020" name="Nat. Food">
        <title>A phased Vanilla planifolia genome enables genetic improvement of flavour and production.</title>
        <authorList>
            <person name="Hasing T."/>
            <person name="Tang H."/>
            <person name="Brym M."/>
            <person name="Khazi F."/>
            <person name="Huang T."/>
            <person name="Chambers A.H."/>
        </authorList>
    </citation>
    <scope>NUCLEOTIDE SEQUENCE [LARGE SCALE GENOMIC DNA]</scope>
    <source>
        <tissue evidence="3">Leaf</tissue>
    </source>
</reference>
<dbReference type="InterPro" id="IPR051504">
    <property type="entry name" value="Plant_metabolite_acyltrans"/>
</dbReference>
<evidence type="ECO:0000256" key="1">
    <source>
        <dbReference type="ARBA" id="ARBA00022679"/>
    </source>
</evidence>
<keyword evidence="2" id="KW-0012">Acyltransferase</keyword>
<keyword evidence="1" id="KW-0808">Transferase</keyword>
<dbReference type="SUPFAM" id="SSF52777">
    <property type="entry name" value="CoA-dependent acyltransferases"/>
    <property type="match status" value="1"/>
</dbReference>
<dbReference type="EMBL" id="JADCNM010000014">
    <property type="protein sequence ID" value="KAG0454401.1"/>
    <property type="molecule type" value="Genomic_DNA"/>
</dbReference>
<protein>
    <submittedName>
        <fullName evidence="3">Uncharacterized protein</fullName>
    </submittedName>
</protein>
<organism evidence="3 4">
    <name type="scientific">Vanilla planifolia</name>
    <name type="common">Vanilla</name>
    <dbReference type="NCBI Taxonomy" id="51239"/>
    <lineage>
        <taxon>Eukaryota</taxon>
        <taxon>Viridiplantae</taxon>
        <taxon>Streptophyta</taxon>
        <taxon>Embryophyta</taxon>
        <taxon>Tracheophyta</taxon>
        <taxon>Spermatophyta</taxon>
        <taxon>Magnoliopsida</taxon>
        <taxon>Liliopsida</taxon>
        <taxon>Asparagales</taxon>
        <taxon>Orchidaceae</taxon>
        <taxon>Vanilloideae</taxon>
        <taxon>Vanilleae</taxon>
        <taxon>Vanilla</taxon>
    </lineage>
</organism>
<evidence type="ECO:0000313" key="4">
    <source>
        <dbReference type="Proteomes" id="UP000639772"/>
    </source>
</evidence>
<dbReference type="InterPro" id="IPR023213">
    <property type="entry name" value="CAT-like_dom_sf"/>
</dbReference>
<dbReference type="Pfam" id="PF02458">
    <property type="entry name" value="Transferase"/>
    <property type="match status" value="1"/>
</dbReference>
<name>A0A835PIC8_VANPL</name>
<dbReference type="OrthoDB" id="1862401at2759"/>
<sequence length="461" mass="50743">MVSGSINSMAVRLLEQTRISPSPQAAGDPPRDSLPLTPFDALWMNQSPVERLFFYSYPHSTDHFLCSHLPRLKSSLSHSLSVFYPLAGTIRRRQSDGRFEIFCSPTDSVSLMVFEHLQGDSFLDLSGDHPRPVSSFLPLLPHLPKSIEAQPLLTLQFTIFPSHGLSLALVLHHAACDGFSSIHFVKHWAATFRSDDDKVPSPAFDRSVIPDPRGLYKQISDAILQCPEKQIIKSAFDEGGVIATYHFTPAALESLKRTAHSQAEKKQGREVSFHCSSFVVSSAYTWICLLKTRLATDGEGMAHFLFAVDWRQRMRPKIPAYYYGNCLTAGSVGMKAEDLLNCEEKEGFFVACEAIGRVIGAMSSDVWEELDGIEARLEAVAPSRPLTVAGSVKLGVYGIDFGWGKPRKVEVISTRATGAVSVAERRDGGGGGIELGIVLTLDDMKTFAHHFASGMLRLIDD</sequence>
<evidence type="ECO:0000256" key="2">
    <source>
        <dbReference type="ARBA" id="ARBA00023315"/>
    </source>
</evidence>